<proteinExistence type="predicted"/>
<feature type="transmembrane region" description="Helical" evidence="1">
    <location>
        <begin position="189"/>
        <end position="206"/>
    </location>
</feature>
<evidence type="ECO:0000313" key="3">
    <source>
        <dbReference type="Proteomes" id="UP001552427"/>
    </source>
</evidence>
<protein>
    <recommendedName>
        <fullName evidence="4">DUF2207 domain-containing protein</fullName>
    </recommendedName>
</protein>
<dbReference type="RefSeq" id="WP_364459272.1">
    <property type="nucleotide sequence ID" value="NZ_JBFARM010000013.1"/>
</dbReference>
<dbReference type="Proteomes" id="UP001552427">
    <property type="component" value="Unassembled WGS sequence"/>
</dbReference>
<accession>A0ABV3HF69</accession>
<keyword evidence="3" id="KW-1185">Reference proteome</keyword>
<keyword evidence="1" id="KW-0812">Transmembrane</keyword>
<comment type="caution">
    <text evidence="2">The sequence shown here is derived from an EMBL/GenBank/DDBJ whole genome shotgun (WGS) entry which is preliminary data.</text>
</comment>
<reference evidence="2 3" key="1">
    <citation type="submission" date="2024-06" db="EMBL/GenBank/DDBJ databases">
        <title>The Natural Products Discovery Center: Release of the First 8490 Sequenced Strains for Exploring Actinobacteria Biosynthetic Diversity.</title>
        <authorList>
            <person name="Kalkreuter E."/>
            <person name="Kautsar S.A."/>
            <person name="Yang D."/>
            <person name="Bader C.D."/>
            <person name="Teijaro C.N."/>
            <person name="Fluegel L."/>
            <person name="Davis C.M."/>
            <person name="Simpson J.R."/>
            <person name="Lauterbach L."/>
            <person name="Steele A.D."/>
            <person name="Gui C."/>
            <person name="Meng S."/>
            <person name="Li G."/>
            <person name="Viehrig K."/>
            <person name="Ye F."/>
            <person name="Su P."/>
            <person name="Kiefer A.F."/>
            <person name="Nichols A."/>
            <person name="Cepeda A.J."/>
            <person name="Yan W."/>
            <person name="Fan B."/>
            <person name="Jiang Y."/>
            <person name="Adhikari A."/>
            <person name="Zheng C.-J."/>
            <person name="Schuster L."/>
            <person name="Cowan T.M."/>
            <person name="Smanski M.J."/>
            <person name="Chevrette M.G."/>
            <person name="De Carvalho L.P.S."/>
            <person name="Shen B."/>
        </authorList>
    </citation>
    <scope>NUCLEOTIDE SEQUENCE [LARGE SCALE GENOMIC DNA]</scope>
    <source>
        <strain evidence="2 3">NPDC049574</strain>
    </source>
</reference>
<sequence>MREPNGSGGGGEVRELVPATGATARSKRPQLAMTADAGILTVTDRTSGETAQVKPASLYLYRHERPGSEDLYGVAALDADGLVLLDLPGGWHMPSVKDLAAQAGIPVSETRYQTPARIGANLAARAPGWRRLSGLPRRRFTKVHKIAVAGAGVAGLAVMTILAVNGMWFAWRGVATLGRILVDLLEVKWLFLAFFSPLLLVMRPITGRLHRWRVGQGSIVGPPSGPYLVGRQPSTLEVVGGVQTLATMRRGRAPGLAAGLLLYRHEDLTGLFILDSLGKALHHLPGPWPAADLDRFAKRNDLTLAVHGLTHDEYTTLAKSTKSATP</sequence>
<feature type="transmembrane region" description="Helical" evidence="1">
    <location>
        <begin position="146"/>
        <end position="169"/>
    </location>
</feature>
<keyword evidence="1" id="KW-0472">Membrane</keyword>
<evidence type="ECO:0000313" key="2">
    <source>
        <dbReference type="EMBL" id="MEV4291188.1"/>
    </source>
</evidence>
<name>A0ABV3HF69_9ACTN</name>
<gene>
    <name evidence="2" type="ORF">AB0K40_37250</name>
</gene>
<dbReference type="EMBL" id="JBFARM010000013">
    <property type="protein sequence ID" value="MEV4291188.1"/>
    <property type="molecule type" value="Genomic_DNA"/>
</dbReference>
<keyword evidence="1" id="KW-1133">Transmembrane helix</keyword>
<organism evidence="2 3">
    <name type="scientific">Nonomuraea bangladeshensis</name>
    <dbReference type="NCBI Taxonomy" id="404385"/>
    <lineage>
        <taxon>Bacteria</taxon>
        <taxon>Bacillati</taxon>
        <taxon>Actinomycetota</taxon>
        <taxon>Actinomycetes</taxon>
        <taxon>Streptosporangiales</taxon>
        <taxon>Streptosporangiaceae</taxon>
        <taxon>Nonomuraea</taxon>
    </lineage>
</organism>
<evidence type="ECO:0008006" key="4">
    <source>
        <dbReference type="Google" id="ProtNLM"/>
    </source>
</evidence>
<evidence type="ECO:0000256" key="1">
    <source>
        <dbReference type="SAM" id="Phobius"/>
    </source>
</evidence>